<dbReference type="SUPFAM" id="SSF52833">
    <property type="entry name" value="Thioredoxin-like"/>
    <property type="match status" value="1"/>
</dbReference>
<name>A0A7R7VZY6_ASPKA</name>
<dbReference type="RefSeq" id="XP_041537647.1">
    <property type="nucleotide sequence ID" value="XM_041692623.1"/>
</dbReference>
<gene>
    <name evidence="1" type="ORF">AKAW2_10927S</name>
</gene>
<protein>
    <submittedName>
        <fullName evidence="1">Uncharacterized protein</fullName>
    </submittedName>
</protein>
<reference evidence="1" key="1">
    <citation type="submission" date="2021-01" db="EMBL/GenBank/DDBJ databases">
        <authorList>
            <consortium name="Aspergillus luchuensis mut. kawachii IFO 4304 genome sequencing consortium"/>
            <person name="Kazuki M."/>
            <person name="Futagami T."/>
        </authorList>
    </citation>
    <scope>NUCLEOTIDE SEQUENCE</scope>
    <source>
        <strain evidence="1">IFO 4308</strain>
    </source>
</reference>
<evidence type="ECO:0000313" key="2">
    <source>
        <dbReference type="Proteomes" id="UP000661280"/>
    </source>
</evidence>
<dbReference type="InterPro" id="IPR036249">
    <property type="entry name" value="Thioredoxin-like_sf"/>
</dbReference>
<accession>A0A7R7VZY6</accession>
<dbReference type="Gene3D" id="1.20.1050.10">
    <property type="match status" value="1"/>
</dbReference>
<dbReference type="GeneID" id="64955206"/>
<evidence type="ECO:0000313" key="1">
    <source>
        <dbReference type="EMBL" id="BCR93881.1"/>
    </source>
</evidence>
<dbReference type="SUPFAM" id="SSF47616">
    <property type="entry name" value="GST C-terminal domain-like"/>
    <property type="match status" value="1"/>
</dbReference>
<dbReference type="Pfam" id="PF13409">
    <property type="entry name" value="GST_N_2"/>
    <property type="match status" value="1"/>
</dbReference>
<sequence>MTSPPSTMATTTTTSNPTPTMTFYDIAMRPPVTRNAAAVNPWKARLALNFKNAPYSTTWVKLPEVSKVRRSLNLPACRKFADGSDFYTLPILSDPTTNSLIGDSFDIAVYLQKTYPASGDGDLFPPQNLDYELKEELKVLVPLSERNDTEYADYARFNNNVDAAFSVHTLLMVQKMPFDPETAEESKAEFVRRAGFKSWDDFALDGEKREQVLSSFRDMLGDLAKMFERDTSGPFLLGQRPSHADFIVGGWLRMSRVTLPSTEWEQLRGWHGGVFGRLHDALDVYAEVK</sequence>
<reference evidence="1" key="2">
    <citation type="submission" date="2021-02" db="EMBL/GenBank/DDBJ databases">
        <title>Aspergillus luchuensis mut. kawachii IFO 4304 genome sequence.</title>
        <authorList>
            <person name="Mori K."/>
            <person name="Kadooka C."/>
            <person name="Goto M."/>
            <person name="Futagami T."/>
        </authorList>
    </citation>
    <scope>NUCLEOTIDE SEQUENCE</scope>
    <source>
        <strain evidence="1">IFO 4308</strain>
    </source>
</reference>
<keyword evidence="2" id="KW-1185">Reference proteome</keyword>
<dbReference type="KEGG" id="aluc:AKAW2_10927S"/>
<dbReference type="EMBL" id="AP024425">
    <property type="protein sequence ID" value="BCR93881.1"/>
    <property type="molecule type" value="Genomic_DNA"/>
</dbReference>
<dbReference type="Pfam" id="PF22041">
    <property type="entry name" value="GST_C_7"/>
    <property type="match status" value="1"/>
</dbReference>
<dbReference type="Gene3D" id="3.40.30.10">
    <property type="entry name" value="Glutaredoxin"/>
    <property type="match status" value="1"/>
</dbReference>
<dbReference type="InterPro" id="IPR004045">
    <property type="entry name" value="Glutathione_S-Trfase_N"/>
</dbReference>
<dbReference type="OrthoDB" id="4951845at2759"/>
<dbReference type="InterPro" id="IPR036282">
    <property type="entry name" value="Glutathione-S-Trfase_C_sf"/>
</dbReference>
<dbReference type="PROSITE" id="PS50404">
    <property type="entry name" value="GST_NTER"/>
    <property type="match status" value="1"/>
</dbReference>
<dbReference type="Proteomes" id="UP000661280">
    <property type="component" value="Chromosome 1"/>
</dbReference>
<proteinExistence type="predicted"/>
<organism evidence="1 2">
    <name type="scientific">Aspergillus kawachii</name>
    <name type="common">White koji mold</name>
    <name type="synonym">Aspergillus awamori var. kawachi</name>
    <dbReference type="NCBI Taxonomy" id="1069201"/>
    <lineage>
        <taxon>Eukaryota</taxon>
        <taxon>Fungi</taxon>
        <taxon>Dikarya</taxon>
        <taxon>Ascomycota</taxon>
        <taxon>Pezizomycotina</taxon>
        <taxon>Eurotiomycetes</taxon>
        <taxon>Eurotiomycetidae</taxon>
        <taxon>Eurotiales</taxon>
        <taxon>Aspergillaceae</taxon>
        <taxon>Aspergillus</taxon>
        <taxon>Aspergillus subgen. Circumdati</taxon>
    </lineage>
</organism>
<dbReference type="InterPro" id="IPR054416">
    <property type="entry name" value="GST_UstS-like_C"/>
</dbReference>
<dbReference type="AlphaFoldDB" id="A0A7R7VZY6"/>